<evidence type="ECO:0000256" key="3">
    <source>
        <dbReference type="ARBA" id="ARBA00022692"/>
    </source>
</evidence>
<feature type="region of interest" description="Disordered" evidence="8">
    <location>
        <begin position="599"/>
        <end position="672"/>
    </location>
</feature>
<evidence type="ECO:0000256" key="5">
    <source>
        <dbReference type="ARBA" id="ARBA00023136"/>
    </source>
</evidence>
<evidence type="ECO:0000256" key="4">
    <source>
        <dbReference type="ARBA" id="ARBA00022989"/>
    </source>
</evidence>
<keyword evidence="3 7" id="KW-0812">Transmembrane</keyword>
<dbReference type="InterPro" id="IPR007603">
    <property type="entry name" value="Choline_transptr-like"/>
</dbReference>
<protein>
    <recommendedName>
        <fullName evidence="7">Choline transporter-like protein</fullName>
    </recommendedName>
</protein>
<feature type="transmembrane region" description="Helical" evidence="7">
    <location>
        <begin position="36"/>
        <end position="56"/>
    </location>
</feature>
<evidence type="ECO:0000256" key="1">
    <source>
        <dbReference type="ARBA" id="ARBA00004141"/>
    </source>
</evidence>
<feature type="transmembrane region" description="Helical" evidence="7">
    <location>
        <begin position="198"/>
        <end position="221"/>
    </location>
</feature>
<keyword evidence="5 7" id="KW-0472">Membrane</keyword>
<reference evidence="9" key="1">
    <citation type="submission" date="2021-01" db="EMBL/GenBank/DDBJ databases">
        <authorList>
            <person name="Corre E."/>
            <person name="Pelletier E."/>
            <person name="Niang G."/>
            <person name="Scheremetjew M."/>
            <person name="Finn R."/>
            <person name="Kale V."/>
            <person name="Holt S."/>
            <person name="Cochrane G."/>
            <person name="Meng A."/>
            <person name="Brown T."/>
            <person name="Cohen L."/>
        </authorList>
    </citation>
    <scope>NUCLEOTIDE SEQUENCE</scope>
    <source>
        <strain evidence="9">CCMP3105</strain>
    </source>
</reference>
<feature type="compositionally biased region" description="Low complexity" evidence="8">
    <location>
        <begin position="652"/>
        <end position="664"/>
    </location>
</feature>
<gene>
    <name evidence="9" type="ORF">AMON00008_LOCUS6053</name>
</gene>
<feature type="compositionally biased region" description="Acidic residues" evidence="8">
    <location>
        <begin position="623"/>
        <end position="638"/>
    </location>
</feature>
<evidence type="ECO:0000256" key="6">
    <source>
        <dbReference type="ARBA" id="ARBA00023180"/>
    </source>
</evidence>
<feature type="transmembrane region" description="Helical" evidence="7">
    <location>
        <begin position="325"/>
        <end position="345"/>
    </location>
</feature>
<keyword evidence="6" id="KW-0325">Glycoprotein</keyword>
<feature type="transmembrane region" description="Helical" evidence="7">
    <location>
        <begin position="170"/>
        <end position="192"/>
    </location>
</feature>
<dbReference type="PANTHER" id="PTHR12385">
    <property type="entry name" value="CHOLINE TRANSPORTER-LIKE (SLC FAMILY 44)"/>
    <property type="match status" value="1"/>
</dbReference>
<dbReference type="GO" id="GO:0005886">
    <property type="term" value="C:plasma membrane"/>
    <property type="evidence" value="ECO:0007669"/>
    <property type="project" value="UniProtKB-SubCell"/>
</dbReference>
<feature type="transmembrane region" description="Helical" evidence="7">
    <location>
        <begin position="487"/>
        <end position="509"/>
    </location>
</feature>
<dbReference type="Pfam" id="PF04515">
    <property type="entry name" value="Choline_transpo"/>
    <property type="match status" value="1"/>
</dbReference>
<dbReference type="PANTHER" id="PTHR12385:SF14">
    <property type="entry name" value="CHOLINE TRANSPORTER-LIKE 2"/>
    <property type="match status" value="1"/>
</dbReference>
<name>A0A7S4PYE0_9DINO</name>
<keyword evidence="4 7" id="KW-1133">Transmembrane helix</keyword>
<organism evidence="9">
    <name type="scientific">Alexandrium monilatum</name>
    <dbReference type="NCBI Taxonomy" id="311494"/>
    <lineage>
        <taxon>Eukaryota</taxon>
        <taxon>Sar</taxon>
        <taxon>Alveolata</taxon>
        <taxon>Dinophyceae</taxon>
        <taxon>Gonyaulacales</taxon>
        <taxon>Pyrocystaceae</taxon>
        <taxon>Alexandrium</taxon>
    </lineage>
</organism>
<feature type="region of interest" description="Disordered" evidence="8">
    <location>
        <begin position="1"/>
        <end position="26"/>
    </location>
</feature>
<evidence type="ECO:0000256" key="8">
    <source>
        <dbReference type="SAM" id="MobiDB-lite"/>
    </source>
</evidence>
<comment type="function">
    <text evidence="7">Choline transporter.</text>
</comment>
<dbReference type="GO" id="GO:0022857">
    <property type="term" value="F:transmembrane transporter activity"/>
    <property type="evidence" value="ECO:0007669"/>
    <property type="project" value="UniProtKB-UniRule"/>
</dbReference>
<proteinExistence type="inferred from homology"/>
<accession>A0A7S4PYE0</accession>
<feature type="region of interest" description="Disordered" evidence="8">
    <location>
        <begin position="758"/>
        <end position="787"/>
    </location>
</feature>
<evidence type="ECO:0000256" key="7">
    <source>
        <dbReference type="RuleBase" id="RU368066"/>
    </source>
</evidence>
<feature type="transmembrane region" description="Helical" evidence="7">
    <location>
        <begin position="275"/>
        <end position="295"/>
    </location>
</feature>
<dbReference type="EMBL" id="HBNR01009189">
    <property type="protein sequence ID" value="CAE4566434.1"/>
    <property type="molecule type" value="Transcribed_RNA"/>
</dbReference>
<comment type="similarity">
    <text evidence="2 7">Belongs to the CTL (choline transporter-like) family.</text>
</comment>
<feature type="transmembrane region" description="Helical" evidence="7">
    <location>
        <begin position="380"/>
        <end position="402"/>
    </location>
</feature>
<dbReference type="AlphaFoldDB" id="A0A7S4PYE0"/>
<feature type="compositionally biased region" description="Basic and acidic residues" evidence="8">
    <location>
        <begin position="1"/>
        <end position="20"/>
    </location>
</feature>
<feature type="transmembrane region" description="Helical" evidence="7">
    <location>
        <begin position="233"/>
        <end position="255"/>
    </location>
</feature>
<comment type="subcellular location">
    <subcellularLocation>
        <location evidence="7">Cell membrane</location>
        <topology evidence="7">Multi-pass membrane protein</topology>
    </subcellularLocation>
    <subcellularLocation>
        <location evidence="1">Membrane</location>
        <topology evidence="1">Multi-pass membrane protein</topology>
    </subcellularLocation>
</comment>
<evidence type="ECO:0000313" key="9">
    <source>
        <dbReference type="EMBL" id="CAE4566434.1"/>
    </source>
</evidence>
<evidence type="ECO:0000256" key="2">
    <source>
        <dbReference type="ARBA" id="ARBA00007168"/>
    </source>
</evidence>
<sequence>MMRREASTRSNKDEKVDQGQDPHPCPGTVERHCTDIGWLILFLALSVKLGIILYVVNTRGASKAIILQDSHGHQCGIGDYWDKPVLHICRSNDGHMAMGHSVCVNHCPHLSDADVCNRNATNGLDLLSYETIQLQDLVCLATNTTLREEQRGWLAKNTGVLQRIILMLQVWRPVLICLVMAIIASNMYILLLGACASWLVWVGLVTLTVVPFGVGIAFIHCSASVTEVNFHTFLGVIMVLTGMFFGCIACCASYNMDRATIVIELSCQCYIRNWLLRLGPIIVVAIKYAYFFAVFRGLMQLYAEGVHVENSLPEADAPLRWEPSLMVKAAMIFVVFMAVWTNNVIDACWDFCLAYVTEVWYFSGGIHGKFTPGTLETGKVVAVLLRYHMGTMIMNGLIVGFMKPLRLVIGMLTAPARSEESMPLGCIAENCFCCLVDVYTNRLELLSRNALMDTALTGTAFWPSSQNALDVARTDHGLSKHLNGATWFFQVAGVGLIVLMGNFLSYFLVSGLHPFMIGPIGGVLTLGNGMATYVYMCAWVTGLTALPFMLVFDTVSDTILYCHLVAKQRAKSPTAEVVNYLTDAASYLWEAISAGCGGTRPKPSNDLEAEASAGRQRHRGIVFEDDSESGDSASEDCSDTASESEALEAGRPPAGAPASSSTAPGGTGSLRIGPVPVPVPMLAPPPEPPAAVLQAPASMGLRLHTADPQRTPLLLPPPGPYFVLGPTHVRQKPSQVAPVQTPPRPTSNVALVQPQRRVSTAGSAALHRVPSGPTVLSAKSLTGHPGR</sequence>